<proteinExistence type="predicted"/>
<name>A0ABP7E938_9SPHN</name>
<keyword evidence="2" id="KW-1185">Reference proteome</keyword>
<evidence type="ECO:0000313" key="1">
    <source>
        <dbReference type="EMBL" id="GAA3715992.1"/>
    </source>
</evidence>
<organism evidence="1 2">
    <name type="scientific">Sphingomonas cynarae</name>
    <dbReference type="NCBI Taxonomy" id="930197"/>
    <lineage>
        <taxon>Bacteria</taxon>
        <taxon>Pseudomonadati</taxon>
        <taxon>Pseudomonadota</taxon>
        <taxon>Alphaproteobacteria</taxon>
        <taxon>Sphingomonadales</taxon>
        <taxon>Sphingomonadaceae</taxon>
        <taxon>Sphingomonas</taxon>
    </lineage>
</organism>
<protein>
    <submittedName>
        <fullName evidence="1">Uncharacterized protein</fullName>
    </submittedName>
</protein>
<reference evidence="2" key="1">
    <citation type="journal article" date="2019" name="Int. J. Syst. Evol. Microbiol.">
        <title>The Global Catalogue of Microorganisms (GCM) 10K type strain sequencing project: providing services to taxonomists for standard genome sequencing and annotation.</title>
        <authorList>
            <consortium name="The Broad Institute Genomics Platform"/>
            <consortium name="The Broad Institute Genome Sequencing Center for Infectious Disease"/>
            <person name="Wu L."/>
            <person name="Ma J."/>
        </authorList>
    </citation>
    <scope>NUCLEOTIDE SEQUENCE [LARGE SCALE GENOMIC DNA]</scope>
    <source>
        <strain evidence="2">JCM 17498</strain>
    </source>
</reference>
<accession>A0ABP7E938</accession>
<dbReference type="EMBL" id="BAABBF010000005">
    <property type="protein sequence ID" value="GAA3715992.1"/>
    <property type="molecule type" value="Genomic_DNA"/>
</dbReference>
<evidence type="ECO:0000313" key="2">
    <source>
        <dbReference type="Proteomes" id="UP001500523"/>
    </source>
</evidence>
<sequence>MDNLAEMKRYLPEAAWAPTRQAIAGIVDDSEQVEKVSFTEVFGAPAYLIECVTDLAAVRPVDAGEGECRSLADEPSEWFDVAEWLDDGRFARFVTIGSVEGGPQYIVPRAIADQKRSVGLSVCMTAARMC</sequence>
<dbReference type="Proteomes" id="UP001500523">
    <property type="component" value="Unassembled WGS sequence"/>
</dbReference>
<comment type="caution">
    <text evidence="1">The sequence shown here is derived from an EMBL/GenBank/DDBJ whole genome shotgun (WGS) entry which is preliminary data.</text>
</comment>
<gene>
    <name evidence="1" type="ORF">GCM10022268_25690</name>
</gene>